<protein>
    <submittedName>
        <fullName evidence="4">Phosphate signaling complex protein PhoU</fullName>
    </submittedName>
</protein>
<reference evidence="4 5" key="1">
    <citation type="submission" date="2020-06" db="EMBL/GenBank/DDBJ databases">
        <title>Whole-genome sequence of Allochromatium humboldtianum DSM 21881, type strain.</title>
        <authorList>
            <person name="Kyndt J.A."/>
            <person name="Meyer T.E."/>
        </authorList>
    </citation>
    <scope>NUCLEOTIDE SEQUENCE [LARGE SCALE GENOMIC DNA]</scope>
    <source>
        <strain evidence="4 5">DSM 21881</strain>
    </source>
</reference>
<dbReference type="GO" id="GO:0030643">
    <property type="term" value="P:intracellular phosphate ion homeostasis"/>
    <property type="evidence" value="ECO:0007669"/>
    <property type="project" value="InterPro"/>
</dbReference>
<dbReference type="PANTHER" id="PTHR42930:SF3">
    <property type="entry name" value="PHOSPHATE-SPECIFIC TRANSPORT SYSTEM ACCESSORY PROTEIN PHOU"/>
    <property type="match status" value="1"/>
</dbReference>
<comment type="caution">
    <text evidence="4">The sequence shown here is derived from an EMBL/GenBank/DDBJ whole genome shotgun (WGS) entry which is preliminary data.</text>
</comment>
<dbReference type="Gene3D" id="1.20.58.220">
    <property type="entry name" value="Phosphate transport system protein phou homolog 2, domain 2"/>
    <property type="match status" value="1"/>
</dbReference>
<dbReference type="InterPro" id="IPR028366">
    <property type="entry name" value="PhoU"/>
</dbReference>
<evidence type="ECO:0000256" key="1">
    <source>
        <dbReference type="ARBA" id="ARBA00008107"/>
    </source>
</evidence>
<dbReference type="Proteomes" id="UP000592294">
    <property type="component" value="Unassembled WGS sequence"/>
</dbReference>
<sequence length="252" mass="28197">MSDTAIDKPAGDLTTGHTVRRYDQELAKLRAIILQMGERVVDQTQAAVAALIEDDESQAYRVLDREPLIDYLSLDADEEVFRVIARRQPTAVDLRIVLALSKIAGEVERAGDKAARIARQALELRQQESGGELLVEPLRAAFQRLDDKACCMFERSVHAVTSFDVTQALTIFENESKLHEAARALRDLLSESDTDGLVPRQTIALFHCAQALKHIGNHASSIAEQVIYVALGQDVRYRNREILIETLRHHGY</sequence>
<feature type="domain" description="PhoU" evidence="3">
    <location>
        <begin position="33"/>
        <end position="120"/>
    </location>
</feature>
<dbReference type="InterPro" id="IPR038078">
    <property type="entry name" value="PhoU-like_sf"/>
</dbReference>
<dbReference type="EMBL" id="JABZEO010000001">
    <property type="protein sequence ID" value="NVZ07807.1"/>
    <property type="molecule type" value="Genomic_DNA"/>
</dbReference>
<accession>A0A850R9D5</accession>
<dbReference type="PANTHER" id="PTHR42930">
    <property type="entry name" value="PHOSPHATE-SPECIFIC TRANSPORT SYSTEM ACCESSORY PROTEIN PHOU"/>
    <property type="match status" value="1"/>
</dbReference>
<name>A0A850R9D5_9GAMM</name>
<dbReference type="RefSeq" id="WP_176974611.1">
    <property type="nucleotide sequence ID" value="NZ_JABZEO010000001.1"/>
</dbReference>
<dbReference type="GO" id="GO:0045936">
    <property type="term" value="P:negative regulation of phosphate metabolic process"/>
    <property type="evidence" value="ECO:0007669"/>
    <property type="project" value="InterPro"/>
</dbReference>
<dbReference type="GO" id="GO:0006817">
    <property type="term" value="P:phosphate ion transport"/>
    <property type="evidence" value="ECO:0007669"/>
    <property type="project" value="UniProtKB-KW"/>
</dbReference>
<comment type="similarity">
    <text evidence="1">Belongs to the PhoU family.</text>
</comment>
<dbReference type="InterPro" id="IPR026022">
    <property type="entry name" value="PhoU_dom"/>
</dbReference>
<dbReference type="NCBIfam" id="TIGR02135">
    <property type="entry name" value="phoU_full"/>
    <property type="match status" value="1"/>
</dbReference>
<keyword evidence="2" id="KW-0813">Transport</keyword>
<gene>
    <name evidence="4" type="primary">phoU</name>
    <name evidence="4" type="ORF">HW932_00855</name>
</gene>
<proteinExistence type="inferred from homology"/>
<dbReference type="Pfam" id="PF01895">
    <property type="entry name" value="PhoU"/>
    <property type="match status" value="2"/>
</dbReference>
<feature type="domain" description="PhoU" evidence="3">
    <location>
        <begin position="144"/>
        <end position="226"/>
    </location>
</feature>
<keyword evidence="2" id="KW-0592">Phosphate transport</keyword>
<dbReference type="SUPFAM" id="SSF109755">
    <property type="entry name" value="PhoU-like"/>
    <property type="match status" value="1"/>
</dbReference>
<dbReference type="AlphaFoldDB" id="A0A850R9D5"/>
<evidence type="ECO:0000313" key="5">
    <source>
        <dbReference type="Proteomes" id="UP000592294"/>
    </source>
</evidence>
<evidence type="ECO:0000259" key="3">
    <source>
        <dbReference type="Pfam" id="PF01895"/>
    </source>
</evidence>
<evidence type="ECO:0000313" key="4">
    <source>
        <dbReference type="EMBL" id="NVZ07807.1"/>
    </source>
</evidence>
<organism evidence="4 5">
    <name type="scientific">Allochromatium humboldtianum</name>
    <dbReference type="NCBI Taxonomy" id="504901"/>
    <lineage>
        <taxon>Bacteria</taxon>
        <taxon>Pseudomonadati</taxon>
        <taxon>Pseudomonadota</taxon>
        <taxon>Gammaproteobacteria</taxon>
        <taxon>Chromatiales</taxon>
        <taxon>Chromatiaceae</taxon>
        <taxon>Allochromatium</taxon>
    </lineage>
</organism>
<keyword evidence="5" id="KW-1185">Reference proteome</keyword>
<evidence type="ECO:0000256" key="2">
    <source>
        <dbReference type="ARBA" id="ARBA00022592"/>
    </source>
</evidence>